<dbReference type="EMBL" id="CP049056">
    <property type="protein sequence ID" value="QIE54886.1"/>
    <property type="molecule type" value="Genomic_DNA"/>
</dbReference>
<evidence type="ECO:0000313" key="2">
    <source>
        <dbReference type="Proteomes" id="UP000503336"/>
    </source>
</evidence>
<dbReference type="AlphaFoldDB" id="A0A7L5BXB1"/>
<sequence>MRRAAALVAVLLFGGCGGSPTPAPPTPASDKQIESTLSLARFAFCEGRYDRAEEIYGRALERARERDDPDAIALVSYELSAARLRLGDAKGALGIAERASDQLGDDAAAADA</sequence>
<dbReference type="RefSeq" id="WP_165095894.1">
    <property type="nucleotide sequence ID" value="NZ_CP049056.1"/>
</dbReference>
<organism evidence="1 2">
    <name type="scientific">Pikeienuella piscinae</name>
    <dbReference type="NCBI Taxonomy" id="2748098"/>
    <lineage>
        <taxon>Bacteria</taxon>
        <taxon>Pseudomonadati</taxon>
        <taxon>Pseudomonadota</taxon>
        <taxon>Alphaproteobacteria</taxon>
        <taxon>Rhodobacterales</taxon>
        <taxon>Paracoccaceae</taxon>
        <taxon>Pikeienuella</taxon>
    </lineage>
</organism>
<reference evidence="1 2" key="1">
    <citation type="submission" date="2020-02" db="EMBL/GenBank/DDBJ databases">
        <title>complete genome sequence of Rhodobacteraceae bacterium.</title>
        <authorList>
            <person name="Park J."/>
            <person name="Kim Y.-S."/>
            <person name="Kim K.-H."/>
        </authorList>
    </citation>
    <scope>NUCLEOTIDE SEQUENCE [LARGE SCALE GENOMIC DNA]</scope>
    <source>
        <strain evidence="1 2">RR4-56</strain>
    </source>
</reference>
<dbReference type="Proteomes" id="UP000503336">
    <property type="component" value="Chromosome"/>
</dbReference>
<dbReference type="InterPro" id="IPR011990">
    <property type="entry name" value="TPR-like_helical_dom_sf"/>
</dbReference>
<dbReference type="KEGG" id="hdh:G5B40_05135"/>
<evidence type="ECO:0000313" key="1">
    <source>
        <dbReference type="EMBL" id="QIE54886.1"/>
    </source>
</evidence>
<keyword evidence="2" id="KW-1185">Reference proteome</keyword>
<accession>A0A7L5BXB1</accession>
<name>A0A7L5BXB1_9RHOB</name>
<protein>
    <submittedName>
        <fullName evidence="1">Tetratricopeptide repeat protein</fullName>
    </submittedName>
</protein>
<gene>
    <name evidence="1" type="ORF">G5B40_05135</name>
</gene>
<dbReference type="PROSITE" id="PS51257">
    <property type="entry name" value="PROKAR_LIPOPROTEIN"/>
    <property type="match status" value="1"/>
</dbReference>
<dbReference type="SUPFAM" id="SSF48452">
    <property type="entry name" value="TPR-like"/>
    <property type="match status" value="1"/>
</dbReference>
<dbReference type="Pfam" id="PF13424">
    <property type="entry name" value="TPR_12"/>
    <property type="match status" value="1"/>
</dbReference>
<proteinExistence type="predicted"/>
<dbReference type="Gene3D" id="1.25.40.10">
    <property type="entry name" value="Tetratricopeptide repeat domain"/>
    <property type="match status" value="1"/>
</dbReference>